<dbReference type="InterPro" id="IPR011993">
    <property type="entry name" value="PH-like_dom_sf"/>
</dbReference>
<dbReference type="Gene3D" id="3.40.50.300">
    <property type="entry name" value="P-loop containing nucleotide triphosphate hydrolases"/>
    <property type="match status" value="1"/>
</dbReference>
<evidence type="ECO:0000256" key="7">
    <source>
        <dbReference type="ARBA" id="ARBA00022741"/>
    </source>
</evidence>
<proteinExistence type="inferred from homology"/>
<dbReference type="PROSITE" id="PS51718">
    <property type="entry name" value="G_DYNAMIN_2"/>
    <property type="match status" value="1"/>
</dbReference>
<dbReference type="Pfam" id="PF00350">
    <property type="entry name" value="Dynamin_N"/>
    <property type="match status" value="1"/>
</dbReference>
<accession>A0AA47MPL5</accession>
<dbReference type="PANTHER" id="PTHR11566:SF23">
    <property type="entry name" value="DYNAMIN-2"/>
    <property type="match status" value="1"/>
</dbReference>
<evidence type="ECO:0000259" key="15">
    <source>
        <dbReference type="PROSITE" id="PS51388"/>
    </source>
</evidence>
<evidence type="ECO:0000256" key="11">
    <source>
        <dbReference type="ARBA" id="ARBA00031810"/>
    </source>
</evidence>
<evidence type="ECO:0000259" key="14">
    <source>
        <dbReference type="PROSITE" id="PS50003"/>
    </source>
</evidence>
<comment type="subcellular location">
    <subcellularLocation>
        <location evidence="1">Cytoplasm</location>
    </subcellularLocation>
</comment>
<dbReference type="InterPro" id="IPR030381">
    <property type="entry name" value="G_DYNAMIN_dom"/>
</dbReference>
<dbReference type="InterPro" id="IPR000375">
    <property type="entry name" value="Dynamin_stalk"/>
</dbReference>
<dbReference type="InterPro" id="IPR019762">
    <property type="entry name" value="Dynamin_GTPase_CS"/>
</dbReference>
<evidence type="ECO:0000256" key="8">
    <source>
        <dbReference type="ARBA" id="ARBA00022801"/>
    </source>
</evidence>
<feature type="compositionally biased region" description="Pro residues" evidence="13">
    <location>
        <begin position="856"/>
        <end position="880"/>
    </location>
</feature>
<feature type="domain" description="GED" evidence="15">
    <location>
        <begin position="681"/>
        <end position="772"/>
    </location>
</feature>
<dbReference type="Pfam" id="PF02212">
    <property type="entry name" value="GED"/>
    <property type="match status" value="1"/>
</dbReference>
<dbReference type="AlphaFoldDB" id="A0AA47MPL5"/>
<dbReference type="GO" id="GO:0016185">
    <property type="term" value="P:synaptic vesicle budding from presynaptic endocytic zone membrane"/>
    <property type="evidence" value="ECO:0007669"/>
    <property type="project" value="TreeGrafter"/>
</dbReference>
<dbReference type="Pfam" id="PF01031">
    <property type="entry name" value="Dynamin_M"/>
    <property type="match status" value="1"/>
</dbReference>
<reference evidence="17" key="1">
    <citation type="journal article" date="2023" name="Front. Mar. Sci.">
        <title>A new Merluccius polli reference genome to investigate the effects of global change in West African waters.</title>
        <authorList>
            <person name="Mateo J.L."/>
            <person name="Blanco-Fernandez C."/>
            <person name="Garcia-Vazquez E."/>
            <person name="Machado-Schiaffino G."/>
        </authorList>
    </citation>
    <scope>NUCLEOTIDE SEQUENCE</scope>
    <source>
        <strain evidence="17">C29</strain>
        <tissue evidence="17">Fin</tissue>
    </source>
</reference>
<dbReference type="Proteomes" id="UP001174136">
    <property type="component" value="Unassembled WGS sequence"/>
</dbReference>
<dbReference type="GO" id="GO:0005886">
    <property type="term" value="C:plasma membrane"/>
    <property type="evidence" value="ECO:0007669"/>
    <property type="project" value="TreeGrafter"/>
</dbReference>
<comment type="caution">
    <text evidence="17">The sequence shown here is derived from an EMBL/GenBank/DDBJ whole genome shotgun (WGS) entry which is preliminary data.</text>
</comment>
<evidence type="ECO:0000256" key="3">
    <source>
        <dbReference type="ARBA" id="ARBA00015210"/>
    </source>
</evidence>
<dbReference type="FunFam" id="1.20.120.1240:FF:000019">
    <property type="entry name" value="Dynamin 2"/>
    <property type="match status" value="1"/>
</dbReference>
<evidence type="ECO:0000256" key="1">
    <source>
        <dbReference type="ARBA" id="ARBA00004496"/>
    </source>
</evidence>
<organism evidence="17 18">
    <name type="scientific">Merluccius polli</name>
    <name type="common">Benguela hake</name>
    <name type="synonym">Merluccius cadenati</name>
    <dbReference type="NCBI Taxonomy" id="89951"/>
    <lineage>
        <taxon>Eukaryota</taxon>
        <taxon>Metazoa</taxon>
        <taxon>Chordata</taxon>
        <taxon>Craniata</taxon>
        <taxon>Vertebrata</taxon>
        <taxon>Euteleostomi</taxon>
        <taxon>Actinopterygii</taxon>
        <taxon>Neopterygii</taxon>
        <taxon>Teleostei</taxon>
        <taxon>Neoteleostei</taxon>
        <taxon>Acanthomorphata</taxon>
        <taxon>Zeiogadaria</taxon>
        <taxon>Gadariae</taxon>
        <taxon>Gadiformes</taxon>
        <taxon>Gadoidei</taxon>
        <taxon>Merlucciidae</taxon>
        <taxon>Merluccius</taxon>
    </lineage>
</organism>
<dbReference type="EMBL" id="JAOPHQ010003182">
    <property type="protein sequence ID" value="KAK0143944.1"/>
    <property type="molecule type" value="Genomic_DNA"/>
</dbReference>
<dbReference type="InterPro" id="IPR001401">
    <property type="entry name" value="Dynamin_GTPase"/>
</dbReference>
<evidence type="ECO:0000256" key="6">
    <source>
        <dbReference type="ARBA" id="ARBA00022701"/>
    </source>
</evidence>
<dbReference type="PRINTS" id="PR00195">
    <property type="entry name" value="DYNAMIN"/>
</dbReference>
<dbReference type="CDD" id="cd01256">
    <property type="entry name" value="PH_dynamin"/>
    <property type="match status" value="1"/>
</dbReference>
<name>A0AA47MPL5_MERPO</name>
<dbReference type="Pfam" id="PF00169">
    <property type="entry name" value="PH"/>
    <property type="match status" value="1"/>
</dbReference>
<dbReference type="PROSITE" id="PS50003">
    <property type="entry name" value="PH_DOMAIN"/>
    <property type="match status" value="1"/>
</dbReference>
<evidence type="ECO:0000313" key="18">
    <source>
        <dbReference type="Proteomes" id="UP001174136"/>
    </source>
</evidence>
<keyword evidence="18" id="KW-1185">Reference proteome</keyword>
<comment type="similarity">
    <text evidence="12">Belongs to the TRAFAC class dynamin-like GTPase superfamily. Dynamin/Fzo/YdjA family.</text>
</comment>
<dbReference type="InterPro" id="IPR020850">
    <property type="entry name" value="GED_dom"/>
</dbReference>
<dbReference type="FunFam" id="3.40.50.300:FF:000045">
    <property type="entry name" value="dynamin-1 isoform X2"/>
    <property type="match status" value="1"/>
</dbReference>
<keyword evidence="10" id="KW-0505">Motor protein</keyword>
<evidence type="ECO:0000256" key="2">
    <source>
        <dbReference type="ARBA" id="ARBA00011980"/>
    </source>
</evidence>
<feature type="domain" description="PH" evidence="14">
    <location>
        <begin position="548"/>
        <end position="653"/>
    </location>
</feature>
<gene>
    <name evidence="17" type="primary">DNM2</name>
    <name evidence="17" type="ORF">N1851_017724</name>
</gene>
<dbReference type="GO" id="GO:0003924">
    <property type="term" value="F:GTPase activity"/>
    <property type="evidence" value="ECO:0007669"/>
    <property type="project" value="InterPro"/>
</dbReference>
<dbReference type="SMART" id="SM00233">
    <property type="entry name" value="PH"/>
    <property type="match status" value="1"/>
</dbReference>
<dbReference type="GO" id="GO:0005525">
    <property type="term" value="F:GTP binding"/>
    <property type="evidence" value="ECO:0007669"/>
    <property type="project" value="UniProtKB-KW"/>
</dbReference>
<dbReference type="SMART" id="SM00302">
    <property type="entry name" value="GED"/>
    <property type="match status" value="1"/>
</dbReference>
<keyword evidence="8" id="KW-0378">Hydrolase</keyword>
<evidence type="ECO:0000256" key="9">
    <source>
        <dbReference type="ARBA" id="ARBA00023134"/>
    </source>
</evidence>
<dbReference type="PROSITE" id="PS00410">
    <property type="entry name" value="G_DYNAMIN_1"/>
    <property type="match status" value="1"/>
</dbReference>
<dbReference type="CDD" id="cd08771">
    <property type="entry name" value="DLP_1"/>
    <property type="match status" value="1"/>
</dbReference>
<evidence type="ECO:0000259" key="16">
    <source>
        <dbReference type="PROSITE" id="PS51718"/>
    </source>
</evidence>
<feature type="compositionally biased region" description="Low complexity" evidence="13">
    <location>
        <begin position="793"/>
        <end position="811"/>
    </location>
</feature>
<protein>
    <recommendedName>
        <fullName evidence="3">Interferon-induced GTP-binding protein Mx</fullName>
        <ecNumber evidence="2">3.6.5.5</ecNumber>
    </recommendedName>
    <alternativeName>
        <fullName evidence="11">Interferon-inducible Mx protein</fullName>
    </alternativeName>
</protein>
<dbReference type="PROSITE" id="PS51388">
    <property type="entry name" value="GED"/>
    <property type="match status" value="1"/>
</dbReference>
<evidence type="ECO:0000256" key="5">
    <source>
        <dbReference type="ARBA" id="ARBA00022583"/>
    </source>
</evidence>
<evidence type="ECO:0000256" key="13">
    <source>
        <dbReference type="SAM" id="MobiDB-lite"/>
    </source>
</evidence>
<keyword evidence="4" id="KW-0963">Cytoplasm</keyword>
<dbReference type="EC" id="3.6.5.5" evidence="2"/>
<evidence type="ECO:0000313" key="17">
    <source>
        <dbReference type="EMBL" id="KAK0143944.1"/>
    </source>
</evidence>
<dbReference type="InterPro" id="IPR001849">
    <property type="entry name" value="PH_domain"/>
</dbReference>
<feature type="domain" description="Dynamin-type G" evidence="16">
    <location>
        <begin position="28"/>
        <end position="294"/>
    </location>
</feature>
<dbReference type="FunFam" id="2.30.29.30:FF:000010">
    <property type="entry name" value="dynamin-1 isoform X2"/>
    <property type="match status" value="1"/>
</dbReference>
<sequence length="897" mass="100514">MGNRGMEDLIPLINKLQDAFSTIGQSCNLDLPQIAVVGGQSAGKSSVLENFVGRDFLPRGSGIVTRRPLILQLVNNKAEYAEFLHCKNKKFVDFEEVRSEIEAETERITGSNKGISPIPINLRVYSPNVLNLTLIDLPGMTKVAVGDQPVDIEHQIRDMLMQFITKESCLILAVTPANTDLANSDALKIAKEVDPQGLRTIGVITKLDLMDEGTDAKDILENKLLPLRRGYIGVVNRSQKDIDGKKDIRAALAAERKFFLSHPSYRHIAERMGTPHLQKTLNQQLTNHIRDTLPGLRSKLQSQYLSLEKEVAEYKNFSPDDPQRKTKALLQMVQQFGVDFEKCIEGSGDQVDTNELSGGAKINRIFHERFPFELVKIVFDEKELRREISHAIKNVHDLAFEAIVKKQIVKLKTPCLKCIDLVIQELINTVRQTGLFTPDLAFEAMVKKQILKLKEPSLKCVDLVVNELTAVIMKCAVKLNSYPRLREETERIVTTFVREREGKTKDQVLLLIDIELSYINTNHEDFIGFANAQQRNTATNKKRAIPNQVIRKGWLTLNISIMKGGSKEYWFVLTAESLSWYKDEEEKEKKYMLPLDNLKLRDVEKGFMSAKHVFAIFNTEQRNVYKDLRQIELACDSQEDVDSWKASFLRAGVYPEKDQVENEEAAPADTFSMDPQLERQVETIRNLVDSYIGIINKSIRDLMPKTIMHIMINSAKDFIHSELLAYLYSAGNQSSLMEESADQAQRRDEMLRMYQALKEALNIIGDISTTTISTPVPPPVNDSWMPESSSNHRAAAPASGPSRPPTVRGTTPGPPLNPSPAFGVPLNPSPAFGAPPIPSRPGQPMNAFSSGQDPFSAPPQIPSRPARVPPGVPSRRPPGAPSHRPTIIRPAEPSLLD</sequence>
<dbReference type="GO" id="GO:0005737">
    <property type="term" value="C:cytoplasm"/>
    <property type="evidence" value="ECO:0007669"/>
    <property type="project" value="UniProtKB-SubCell"/>
</dbReference>
<feature type="region of interest" description="Disordered" evidence="13">
    <location>
        <begin position="769"/>
        <end position="897"/>
    </location>
</feature>
<evidence type="ECO:0000256" key="10">
    <source>
        <dbReference type="ARBA" id="ARBA00023175"/>
    </source>
</evidence>
<dbReference type="InterPro" id="IPR003130">
    <property type="entry name" value="GED"/>
</dbReference>
<dbReference type="SUPFAM" id="SSF50729">
    <property type="entry name" value="PH domain-like"/>
    <property type="match status" value="1"/>
</dbReference>
<evidence type="ECO:0000256" key="12">
    <source>
        <dbReference type="RuleBase" id="RU003932"/>
    </source>
</evidence>
<dbReference type="GO" id="GO:0005874">
    <property type="term" value="C:microtubule"/>
    <property type="evidence" value="ECO:0007669"/>
    <property type="project" value="UniProtKB-KW"/>
</dbReference>
<keyword evidence="9 12" id="KW-0342">GTP-binding</keyword>
<dbReference type="GO" id="GO:0098793">
    <property type="term" value="C:presynapse"/>
    <property type="evidence" value="ECO:0007669"/>
    <property type="project" value="GOC"/>
</dbReference>
<keyword evidence="6" id="KW-0493">Microtubule</keyword>
<dbReference type="SMART" id="SM00053">
    <property type="entry name" value="DYNc"/>
    <property type="match status" value="1"/>
</dbReference>
<dbReference type="Gene3D" id="1.20.120.1240">
    <property type="entry name" value="Dynamin, middle domain"/>
    <property type="match status" value="2"/>
</dbReference>
<dbReference type="Gene3D" id="2.30.29.30">
    <property type="entry name" value="Pleckstrin-homology domain (PH domain)/Phosphotyrosine-binding domain (PTB)"/>
    <property type="match status" value="1"/>
</dbReference>
<dbReference type="InterPro" id="IPR022812">
    <property type="entry name" value="Dynamin"/>
</dbReference>
<dbReference type="PANTHER" id="PTHR11566">
    <property type="entry name" value="DYNAMIN"/>
    <property type="match status" value="1"/>
</dbReference>
<dbReference type="SUPFAM" id="SSF52540">
    <property type="entry name" value="P-loop containing nucleoside triphosphate hydrolases"/>
    <property type="match status" value="1"/>
</dbReference>
<keyword evidence="7 12" id="KW-0547">Nucleotide-binding</keyword>
<dbReference type="InterPro" id="IPR045063">
    <property type="entry name" value="Dynamin_N"/>
</dbReference>
<dbReference type="GO" id="GO:0008017">
    <property type="term" value="F:microtubule binding"/>
    <property type="evidence" value="ECO:0007669"/>
    <property type="project" value="TreeGrafter"/>
</dbReference>
<keyword evidence="5" id="KW-0254">Endocytosis</keyword>
<dbReference type="GO" id="GO:0031623">
    <property type="term" value="P:receptor internalization"/>
    <property type="evidence" value="ECO:0007669"/>
    <property type="project" value="TreeGrafter"/>
</dbReference>
<evidence type="ECO:0000256" key="4">
    <source>
        <dbReference type="ARBA" id="ARBA00022490"/>
    </source>
</evidence>
<dbReference type="InterPro" id="IPR027417">
    <property type="entry name" value="P-loop_NTPase"/>
</dbReference>